<evidence type="ECO:0000313" key="2">
    <source>
        <dbReference type="EMBL" id="SBQ59508.1"/>
    </source>
</evidence>
<name>A0A1A8FL05_9TELE</name>
<feature type="region of interest" description="Disordered" evidence="1">
    <location>
        <begin position="159"/>
        <end position="178"/>
    </location>
</feature>
<feature type="region of interest" description="Disordered" evidence="1">
    <location>
        <begin position="491"/>
        <end position="510"/>
    </location>
</feature>
<feature type="compositionally biased region" description="Basic residues" evidence="1">
    <location>
        <begin position="1165"/>
        <end position="1179"/>
    </location>
</feature>
<proteinExistence type="predicted"/>
<accession>A0A1A8FL05</accession>
<protein>
    <submittedName>
        <fullName evidence="2">Uncharacterized protein</fullName>
    </submittedName>
</protein>
<feature type="compositionally biased region" description="Polar residues" evidence="1">
    <location>
        <begin position="871"/>
        <end position="885"/>
    </location>
</feature>
<dbReference type="AlphaFoldDB" id="A0A1A8FL05"/>
<reference evidence="2" key="1">
    <citation type="submission" date="2016-05" db="EMBL/GenBank/DDBJ databases">
        <authorList>
            <person name="Lavstsen T."/>
            <person name="Jespersen J.S."/>
        </authorList>
    </citation>
    <scope>NUCLEOTIDE SEQUENCE</scope>
    <source>
        <tissue evidence="2">Brain</tissue>
    </source>
</reference>
<feature type="compositionally biased region" description="Low complexity" evidence="1">
    <location>
        <begin position="519"/>
        <end position="530"/>
    </location>
</feature>
<feature type="region of interest" description="Disordered" evidence="1">
    <location>
        <begin position="236"/>
        <end position="268"/>
    </location>
</feature>
<reference evidence="2" key="2">
    <citation type="submission" date="2016-06" db="EMBL/GenBank/DDBJ databases">
        <title>The genome of a short-lived fish provides insights into sex chromosome evolution and the genetic control of aging.</title>
        <authorList>
            <person name="Reichwald K."/>
            <person name="Felder M."/>
            <person name="Petzold A."/>
            <person name="Koch P."/>
            <person name="Groth M."/>
            <person name="Platzer M."/>
        </authorList>
    </citation>
    <scope>NUCLEOTIDE SEQUENCE</scope>
    <source>
        <tissue evidence="2">Brain</tissue>
    </source>
</reference>
<gene>
    <name evidence="2" type="primary">OLA.2275</name>
</gene>
<feature type="region of interest" description="Disordered" evidence="1">
    <location>
        <begin position="1132"/>
        <end position="1179"/>
    </location>
</feature>
<feature type="region of interest" description="Disordered" evidence="1">
    <location>
        <begin position="958"/>
        <end position="1013"/>
    </location>
</feature>
<organism evidence="2">
    <name type="scientific">Nothobranchius korthausae</name>
    <dbReference type="NCBI Taxonomy" id="1143690"/>
    <lineage>
        <taxon>Eukaryota</taxon>
        <taxon>Metazoa</taxon>
        <taxon>Chordata</taxon>
        <taxon>Craniata</taxon>
        <taxon>Vertebrata</taxon>
        <taxon>Euteleostomi</taxon>
        <taxon>Actinopterygii</taxon>
        <taxon>Neopterygii</taxon>
        <taxon>Teleostei</taxon>
        <taxon>Neoteleostei</taxon>
        <taxon>Acanthomorphata</taxon>
        <taxon>Ovalentaria</taxon>
        <taxon>Atherinomorphae</taxon>
        <taxon>Cyprinodontiformes</taxon>
        <taxon>Nothobranchiidae</taxon>
        <taxon>Nothobranchius</taxon>
    </lineage>
</organism>
<feature type="compositionally biased region" description="Basic residues" evidence="1">
    <location>
        <begin position="1136"/>
        <end position="1149"/>
    </location>
</feature>
<feature type="region of interest" description="Disordered" evidence="1">
    <location>
        <begin position="519"/>
        <end position="569"/>
    </location>
</feature>
<dbReference type="EMBL" id="HAEB01012981">
    <property type="protein sequence ID" value="SBQ59508.1"/>
    <property type="molecule type" value="Transcribed_RNA"/>
</dbReference>
<feature type="compositionally biased region" description="Polar residues" evidence="1">
    <location>
        <begin position="297"/>
        <end position="319"/>
    </location>
</feature>
<feature type="region of interest" description="Disordered" evidence="1">
    <location>
        <begin position="865"/>
        <end position="885"/>
    </location>
</feature>
<feature type="compositionally biased region" description="Basic and acidic residues" evidence="1">
    <location>
        <begin position="999"/>
        <end position="1013"/>
    </location>
</feature>
<feature type="region of interest" description="Disordered" evidence="1">
    <location>
        <begin position="283"/>
        <end position="319"/>
    </location>
</feature>
<sequence>MHSFERINGQLEYTGYLPQPASHSSHNASSSWSANTMHQYMSANSGIQQPQSANISFHNVVSANGQMPNWQCTEGLHMSANFLNDNLKGCNRIPSGNPTNTSNYFPSPTCGPQILTLQYSHSNYANQSLASYSSPTTTFHHWNQTAAGNEVPTSRIQDASHLQQNQSSHSYHQPSNGYVTPYATSAPSLPYQQMVNPFSSTSAASQNVQTYQVAHYNSALQSSSITLVQNFPNISENSQQARTQPNSSYYNLEGPTNSRNTNVNNQYTQNPSLRKSIKHPIDYEAHQQPPPSYESHYLSNKSRQSNQTMQPVTSAGSRSCNLSATQPLSLHSVQTLPQGVMPRGPLTVNPLQQNTLPVGFTMNTTAGVKEREKPVDVSLPGNNMVSKRCPAGFQNEGPSEKSSVRINKVDAFIKQCPRLIKMLGYSPNVQPAEDSARPVPAHAATRAVAVVPPLSQEDGRAFSYTPTCNPKNITDKEHITPEVEKEVAFVEESNVDQEDPNPVTVNNTAANDGAVVTISVSERPSSSQSSEQDGLGPTTLKCSDILPSQTLPEEQNEETTPPSPPVLELSSIPTVTWTMDSLNSLLLETEKAQVKPRENPKRSVINQILNTFWNSDIKKFYKSYMDLVESKYVSHVEVVCKRIPKDRVILSQIHPAYKENLKQYHVLKDDDVYSEQLYKSLWLNVNDQLDDIDKEFGFPWTLMQHHYVHETCSQINKADDISELLAPEVQNKVSLHLASESVDLTDDDEEASPVACPPSEDTSCDSNYSFKLDVLPPEEARAIYEKVQNPVNQNLDFEDVMKVRGSLQPKISNDLDGAAESNMKNEPEQIQVICCFAKFIEMHSPVASSSLRCMCKEKQSCNESVVKPDLENSSENTDNEPITLSSPEHCFKIDKIIDLTNVDDDLYSHSDQASEMTDNSWLNIVSSSDVENTDCIPTEPESVSENVNLAIAITQSEDETLKGEVKSTEATQSASSASSSTQNEPIELHSSETEDDLQMSEHEENCEQADKAESCLENEGQTQITNPTLSSLHKPKLPTCPVLFDNPDAFPVASEIKTGRLALFGSKERINVALSGTKSSTCGFSNLEPPEILSFKLDPSTKKPTQSGFTGNYTVKQYLYQKWLNSMPTLNGSVKNGHKNKLKRQKRLHVSGSIEDSKEEQHSVSVKKHKGSLSLKKRRKRERYGVTLCQPANQDLDKKQDRDVPTTPLKENIVLKFSVLPNTFDFKSGSNRVMEAPGAESDET</sequence>
<feature type="compositionally biased region" description="Low complexity" evidence="1">
    <location>
        <begin position="968"/>
        <end position="982"/>
    </location>
</feature>
<evidence type="ECO:0000256" key="1">
    <source>
        <dbReference type="SAM" id="MobiDB-lite"/>
    </source>
</evidence>